<sequence>MSTPPPATSPPQDVIKSPNKLRQAGPRATSRQMMSECLRKTSVMTTATPDFCDKHLSSLDDTSIREILRDVEMHRLLNRYKERRTASFYNDFAKFATYVSVRVHKELENIDEDDLIVFIDHHTTELKRSPVDFDAKPDLLAITMSAIKQLALKPGFYKKLESAKVASSLNHSELATLPVKLEVVDDDDDNDVSQDFATHVTPKDDDSDNPFYHDKGTRESDLDFKMSAQDIASKACSFLPISWVDPLASLVEEKTGSSGQSSAEAALQCGAYGGIYNMACPDRPGVYLLAVCPKNYEVM</sequence>
<proteinExistence type="predicted"/>
<keyword evidence="3" id="KW-1185">Reference proteome</keyword>
<gene>
    <name evidence="2" type="ORF">HGRIS_005237</name>
</gene>
<comment type="caution">
    <text evidence="2">The sequence shown here is derived from an EMBL/GenBank/DDBJ whole genome shotgun (WGS) entry which is preliminary data.</text>
</comment>
<evidence type="ECO:0000256" key="1">
    <source>
        <dbReference type="SAM" id="MobiDB-lite"/>
    </source>
</evidence>
<feature type="region of interest" description="Disordered" evidence="1">
    <location>
        <begin position="186"/>
        <end position="211"/>
    </location>
</feature>
<accession>A0ABR3JED9</accession>
<protein>
    <submittedName>
        <fullName evidence="2">Uncharacterized protein</fullName>
    </submittedName>
</protein>
<dbReference type="EMBL" id="JASNQZ010000008">
    <property type="protein sequence ID" value="KAL0954091.1"/>
    <property type="molecule type" value="Genomic_DNA"/>
</dbReference>
<reference evidence="3" key="1">
    <citation type="submission" date="2024-06" db="EMBL/GenBank/DDBJ databases">
        <title>Multi-omics analyses provide insights into the biosynthesis of the anticancer antibiotic pleurotin in Hohenbuehelia grisea.</title>
        <authorList>
            <person name="Weaver J.A."/>
            <person name="Alberti F."/>
        </authorList>
    </citation>
    <scope>NUCLEOTIDE SEQUENCE [LARGE SCALE GENOMIC DNA]</scope>
    <source>
        <strain evidence="3">T-177</strain>
    </source>
</reference>
<dbReference type="Proteomes" id="UP001556367">
    <property type="component" value="Unassembled WGS sequence"/>
</dbReference>
<feature type="region of interest" description="Disordered" evidence="1">
    <location>
        <begin position="1"/>
        <end position="32"/>
    </location>
</feature>
<name>A0ABR3JED9_9AGAR</name>
<organism evidence="2 3">
    <name type="scientific">Hohenbuehelia grisea</name>
    <dbReference type="NCBI Taxonomy" id="104357"/>
    <lineage>
        <taxon>Eukaryota</taxon>
        <taxon>Fungi</taxon>
        <taxon>Dikarya</taxon>
        <taxon>Basidiomycota</taxon>
        <taxon>Agaricomycotina</taxon>
        <taxon>Agaricomycetes</taxon>
        <taxon>Agaricomycetidae</taxon>
        <taxon>Agaricales</taxon>
        <taxon>Pleurotineae</taxon>
        <taxon>Pleurotaceae</taxon>
        <taxon>Hohenbuehelia</taxon>
    </lineage>
</organism>
<evidence type="ECO:0000313" key="3">
    <source>
        <dbReference type="Proteomes" id="UP001556367"/>
    </source>
</evidence>
<evidence type="ECO:0000313" key="2">
    <source>
        <dbReference type="EMBL" id="KAL0954091.1"/>
    </source>
</evidence>